<feature type="domain" description="AB hydrolase-1" evidence="2">
    <location>
        <begin position="102"/>
        <end position="242"/>
    </location>
</feature>
<protein>
    <submittedName>
        <fullName evidence="3">Peptidase S15</fullName>
    </submittedName>
</protein>
<keyword evidence="4" id="KW-1185">Reference proteome</keyword>
<dbReference type="OrthoDB" id="9776685at2"/>
<evidence type="ECO:0000313" key="4">
    <source>
        <dbReference type="Proteomes" id="UP000076796"/>
    </source>
</evidence>
<name>A0A162EKB6_9BACL</name>
<accession>A0A162EKB6</accession>
<dbReference type="EMBL" id="LWMH01000001">
    <property type="protein sequence ID" value="KZS46891.1"/>
    <property type="molecule type" value="Genomic_DNA"/>
</dbReference>
<keyword evidence="1" id="KW-0812">Transmembrane</keyword>
<dbReference type="InterPro" id="IPR029058">
    <property type="entry name" value="AB_hydrolase_fold"/>
</dbReference>
<keyword evidence="1" id="KW-0472">Membrane</keyword>
<gene>
    <name evidence="3" type="ORF">AWU65_13640</name>
</gene>
<dbReference type="AlphaFoldDB" id="A0A162EKB6"/>
<evidence type="ECO:0000259" key="2">
    <source>
        <dbReference type="Pfam" id="PF00561"/>
    </source>
</evidence>
<dbReference type="PANTHER" id="PTHR43358">
    <property type="entry name" value="ALPHA/BETA-HYDROLASE"/>
    <property type="match status" value="1"/>
</dbReference>
<comment type="caution">
    <text evidence="3">The sequence shown here is derived from an EMBL/GenBank/DDBJ whole genome shotgun (WGS) entry which is preliminary data.</text>
</comment>
<proteinExistence type="predicted"/>
<dbReference type="STRING" id="59843.A3958_13220"/>
<evidence type="ECO:0000256" key="1">
    <source>
        <dbReference type="SAM" id="Phobius"/>
    </source>
</evidence>
<dbReference type="SUPFAM" id="SSF53474">
    <property type="entry name" value="alpha/beta-Hydrolases"/>
    <property type="match status" value="1"/>
</dbReference>
<dbReference type="InterPro" id="IPR000073">
    <property type="entry name" value="AB_hydrolase_1"/>
</dbReference>
<keyword evidence="1" id="KW-1133">Transmembrane helix</keyword>
<dbReference type="PANTHER" id="PTHR43358:SF4">
    <property type="entry name" value="ALPHA_BETA HYDROLASE FOLD-1 DOMAIN-CONTAINING PROTEIN"/>
    <property type="match status" value="1"/>
</dbReference>
<sequence>MCCTAPLYSTEEGGSHLSMYIAIVLLLTVVMVAAAITQIGYLQITRMRVKNDLKLFTVLEKAGLYSRERYESLRKSEVAITSFDGLKLCGAAIENNPGSKHWMILVHGYTGSRAVSTQFIDLFTEEGYNVLLIDQRRHGRSEGRYTTYGYYEKHDVQAWVRWITQQYGQDVAIGLHGQSLGGGTVLEYLSIAEPQVKLVIADCPYSDLTDLMRHQLTRLNKIPSVPFLSWVNARIRRKAGFSLDQVSPIRAVRNSTLPVLFVHGTQDHYVPTRMSIEMFKVKPEPKQLLLIEGAIHANAYHIDPELYRAGVHAFLRKYIGQPVKTYQPEAAQVPQTEETPPLHPFQLELDGSLETI</sequence>
<evidence type="ECO:0000313" key="3">
    <source>
        <dbReference type="EMBL" id="KZS46891.1"/>
    </source>
</evidence>
<dbReference type="Gene3D" id="3.40.50.1820">
    <property type="entry name" value="alpha/beta hydrolase"/>
    <property type="match status" value="1"/>
</dbReference>
<dbReference type="Proteomes" id="UP000076796">
    <property type="component" value="Unassembled WGS sequence"/>
</dbReference>
<dbReference type="InterPro" id="IPR052920">
    <property type="entry name" value="DNA-binding_regulatory"/>
</dbReference>
<reference evidence="3" key="1">
    <citation type="journal article" date="2016" name="Genome Announc.">
        <title>Draft genomes of two strains of Paenibacillus glucanolyticus with capability to degrade lignocellulose.</title>
        <authorList>
            <person name="Mathews S.L."/>
            <person name="Pawlak J."/>
            <person name="Grunden A.M."/>
        </authorList>
    </citation>
    <scope>NUCLEOTIDE SEQUENCE [LARGE SCALE GENOMIC DNA]</scope>
    <source>
        <strain evidence="3">SLM1</strain>
    </source>
</reference>
<dbReference type="Pfam" id="PF00561">
    <property type="entry name" value="Abhydrolase_1"/>
    <property type="match status" value="1"/>
</dbReference>
<feature type="transmembrane region" description="Helical" evidence="1">
    <location>
        <begin position="17"/>
        <end position="42"/>
    </location>
</feature>
<organism evidence="3 4">
    <name type="scientific">Paenibacillus glucanolyticus</name>
    <dbReference type="NCBI Taxonomy" id="59843"/>
    <lineage>
        <taxon>Bacteria</taxon>
        <taxon>Bacillati</taxon>
        <taxon>Bacillota</taxon>
        <taxon>Bacilli</taxon>
        <taxon>Bacillales</taxon>
        <taxon>Paenibacillaceae</taxon>
        <taxon>Paenibacillus</taxon>
    </lineage>
</organism>